<dbReference type="Proteomes" id="UP001234989">
    <property type="component" value="Chromosome 2"/>
</dbReference>
<gene>
    <name evidence="2" type="ORF">MTR67_007581</name>
</gene>
<dbReference type="Pfam" id="PF01852">
    <property type="entry name" value="START"/>
    <property type="match status" value="1"/>
</dbReference>
<dbReference type="InterPro" id="IPR044830">
    <property type="entry name" value="HD-Zip_III"/>
</dbReference>
<proteinExistence type="predicted"/>
<dbReference type="InterPro" id="IPR023393">
    <property type="entry name" value="START-like_dom_sf"/>
</dbReference>
<dbReference type="PANTHER" id="PTHR45950:SF7">
    <property type="entry name" value="HOMEOBOX-LEUCINE ZIPPER PROTEIN ATHB-14"/>
    <property type="match status" value="1"/>
</dbReference>
<evidence type="ECO:0000313" key="2">
    <source>
        <dbReference type="EMBL" id="WMV14196.1"/>
    </source>
</evidence>
<dbReference type="Gene3D" id="3.30.530.20">
    <property type="match status" value="1"/>
</dbReference>
<reference evidence="2" key="1">
    <citation type="submission" date="2023-08" db="EMBL/GenBank/DDBJ databases">
        <title>A de novo genome assembly of Solanum verrucosum Schlechtendal, a Mexican diploid species geographically isolated from the other diploid A-genome species in potato relatives.</title>
        <authorList>
            <person name="Hosaka K."/>
        </authorList>
    </citation>
    <scope>NUCLEOTIDE SEQUENCE</scope>
    <source>
        <tissue evidence="2">Young leaves</tissue>
    </source>
</reference>
<dbReference type="SUPFAM" id="SSF55961">
    <property type="entry name" value="Bet v1-like"/>
    <property type="match status" value="1"/>
</dbReference>
<dbReference type="AlphaFoldDB" id="A0AAF0TCV6"/>
<name>A0AAF0TCV6_SOLVR</name>
<feature type="domain" description="START" evidence="1">
    <location>
        <begin position="23"/>
        <end position="126"/>
    </location>
</feature>
<dbReference type="InterPro" id="IPR002913">
    <property type="entry name" value="START_lipid-bd_dom"/>
</dbReference>
<protein>
    <recommendedName>
        <fullName evidence="1">START domain-containing protein</fullName>
    </recommendedName>
</protein>
<dbReference type="PANTHER" id="PTHR45950">
    <property type="entry name" value="HOMEOBOX-LEUCINE ZIPPER PROTEIN ATHB-14"/>
    <property type="match status" value="1"/>
</dbReference>
<dbReference type="EMBL" id="CP133613">
    <property type="protein sequence ID" value="WMV14196.1"/>
    <property type="molecule type" value="Genomic_DNA"/>
</dbReference>
<organism evidence="2 3">
    <name type="scientific">Solanum verrucosum</name>
    <dbReference type="NCBI Taxonomy" id="315347"/>
    <lineage>
        <taxon>Eukaryota</taxon>
        <taxon>Viridiplantae</taxon>
        <taxon>Streptophyta</taxon>
        <taxon>Embryophyta</taxon>
        <taxon>Tracheophyta</taxon>
        <taxon>Spermatophyta</taxon>
        <taxon>Magnoliopsida</taxon>
        <taxon>eudicotyledons</taxon>
        <taxon>Gunneridae</taxon>
        <taxon>Pentapetalae</taxon>
        <taxon>asterids</taxon>
        <taxon>lamiids</taxon>
        <taxon>Solanales</taxon>
        <taxon>Solanaceae</taxon>
        <taxon>Solanoideae</taxon>
        <taxon>Solaneae</taxon>
        <taxon>Solanum</taxon>
    </lineage>
</organism>
<evidence type="ECO:0000313" key="3">
    <source>
        <dbReference type="Proteomes" id="UP001234989"/>
    </source>
</evidence>
<sequence length="130" mass="14250">MMPNSTCGCTDTTLAMSFDIVWMQKTFQVAEILKDRPSWYRDCRCLNVLSVIPTGNGGTMRSHFVGLIPCTYAPTTLATSRDFWTLRYTTSLEDGSLVICERSLTTATGGPTGPPATSFVRPEMLPVVTS</sequence>
<dbReference type="GO" id="GO:0008289">
    <property type="term" value="F:lipid binding"/>
    <property type="evidence" value="ECO:0007669"/>
    <property type="project" value="InterPro"/>
</dbReference>
<evidence type="ECO:0000259" key="1">
    <source>
        <dbReference type="Pfam" id="PF01852"/>
    </source>
</evidence>
<accession>A0AAF0TCV6</accession>
<dbReference type="GO" id="GO:0003700">
    <property type="term" value="F:DNA-binding transcription factor activity"/>
    <property type="evidence" value="ECO:0007669"/>
    <property type="project" value="InterPro"/>
</dbReference>
<keyword evidence="3" id="KW-1185">Reference proteome</keyword>